<protein>
    <recommendedName>
        <fullName evidence="3">CCHC-type domain-containing protein</fullName>
    </recommendedName>
</protein>
<dbReference type="PROSITE" id="PS50158">
    <property type="entry name" value="ZF_CCHC"/>
    <property type="match status" value="1"/>
</dbReference>
<keyword evidence="1" id="KW-0863">Zinc-finger</keyword>
<reference evidence="4" key="1">
    <citation type="submission" date="2021-12" db="EMBL/GenBank/DDBJ databases">
        <authorList>
            <person name="King R."/>
        </authorList>
    </citation>
    <scope>NUCLEOTIDE SEQUENCE</scope>
</reference>
<dbReference type="InterPro" id="IPR001878">
    <property type="entry name" value="Znf_CCHC"/>
</dbReference>
<evidence type="ECO:0000259" key="3">
    <source>
        <dbReference type="PROSITE" id="PS50158"/>
    </source>
</evidence>
<organism evidence="4 5">
    <name type="scientific">Brassicogethes aeneus</name>
    <name type="common">Rape pollen beetle</name>
    <name type="synonym">Meligethes aeneus</name>
    <dbReference type="NCBI Taxonomy" id="1431903"/>
    <lineage>
        <taxon>Eukaryota</taxon>
        <taxon>Metazoa</taxon>
        <taxon>Ecdysozoa</taxon>
        <taxon>Arthropoda</taxon>
        <taxon>Hexapoda</taxon>
        <taxon>Insecta</taxon>
        <taxon>Pterygota</taxon>
        <taxon>Neoptera</taxon>
        <taxon>Endopterygota</taxon>
        <taxon>Coleoptera</taxon>
        <taxon>Polyphaga</taxon>
        <taxon>Cucujiformia</taxon>
        <taxon>Nitidulidae</taxon>
        <taxon>Meligethinae</taxon>
        <taxon>Brassicogethes</taxon>
    </lineage>
</organism>
<name>A0A9P0FM90_BRAAE</name>
<feature type="region of interest" description="Disordered" evidence="2">
    <location>
        <begin position="557"/>
        <end position="580"/>
    </location>
</feature>
<gene>
    <name evidence="4" type="ORF">MELIAE_LOCUS11772</name>
</gene>
<proteinExistence type="predicted"/>
<sequence>MQGQVVRRAHERGHFGVSKTEAIVRRDYWCKGLRQKHTDHSGGSTSARSEAVTWQVGAQPNTVAAKRANPYVGIQSSRIQTKMSDTSKGSNPDSLETPPRTTAKSITQTQLTPQAIAKPIITPEEVQEAFDCIRNHWETESRDSKLKRNSLLSCLDLIQNSYQDLLQKPSQTVPMDVLEEMLDAKLSGLSQCHAISNDTTYAAKAAIRTTVKLPTGKSVPTKNTSVVLVYPDADNEHTKSFTSDQTRTALTTILRPRQTGCKIDKVNKLPAGGLRLESSKSDLSALITQALKEKGLVLKVPTKRPPRLAIYHVPALLEADEIEEAIIAQNSDGLTNDQKDILRDGVLVKFKFGPRDSSTVHWIVQTTPKARKLILNNDHLYIGMSKCRVSDHIRVTRCHNCQQYGHMSSSCRAKAPACAHCAKQHNTDKFQVGDIIRFPFPEYDFYNDLEETNWSDLPTALNNNGIANEASNSSVPINENVPDVPIVDDITIQVGDIIQFPFPEYDFYNDLEETNWSDLPTALNNNGIANEASNSSVPINENVPDVPIVDDITSILNEDQPEPNENTENPNASFLSSETATETSVSNKAVRLQISEKVEVADKTIDKTKEINLSETNCDTYLDFKYDKKQDKNERKDCDKTAVLQTDTCNEKHITDRRNNAGDLGDQGLVVIIIRYYLVKTRSPENFQGQ</sequence>
<feature type="domain" description="CCHC-type" evidence="3">
    <location>
        <begin position="397"/>
        <end position="412"/>
    </location>
</feature>
<evidence type="ECO:0000256" key="1">
    <source>
        <dbReference type="PROSITE-ProRule" id="PRU00047"/>
    </source>
</evidence>
<accession>A0A9P0FM90</accession>
<keyword evidence="1" id="KW-0862">Zinc</keyword>
<dbReference type="OrthoDB" id="10069609at2759"/>
<dbReference type="EMBL" id="OV121139">
    <property type="protein sequence ID" value="CAH0562749.1"/>
    <property type="molecule type" value="Genomic_DNA"/>
</dbReference>
<dbReference type="GO" id="GO:0008270">
    <property type="term" value="F:zinc ion binding"/>
    <property type="evidence" value="ECO:0007669"/>
    <property type="project" value="UniProtKB-KW"/>
</dbReference>
<evidence type="ECO:0000313" key="4">
    <source>
        <dbReference type="EMBL" id="CAH0562749.1"/>
    </source>
</evidence>
<feature type="region of interest" description="Disordered" evidence="2">
    <location>
        <begin position="74"/>
        <end position="105"/>
    </location>
</feature>
<dbReference type="InterPro" id="IPR041588">
    <property type="entry name" value="Integrase_H2C2"/>
</dbReference>
<dbReference type="Pfam" id="PF17921">
    <property type="entry name" value="Integrase_H2C2"/>
    <property type="match status" value="1"/>
</dbReference>
<keyword evidence="5" id="KW-1185">Reference proteome</keyword>
<dbReference type="AlphaFoldDB" id="A0A9P0FM90"/>
<keyword evidence="1" id="KW-0479">Metal-binding</keyword>
<dbReference type="Proteomes" id="UP001154078">
    <property type="component" value="Chromosome 8"/>
</dbReference>
<evidence type="ECO:0000313" key="5">
    <source>
        <dbReference type="Proteomes" id="UP001154078"/>
    </source>
</evidence>
<evidence type="ECO:0000256" key="2">
    <source>
        <dbReference type="SAM" id="MobiDB-lite"/>
    </source>
</evidence>
<dbReference type="GO" id="GO:0003676">
    <property type="term" value="F:nucleic acid binding"/>
    <property type="evidence" value="ECO:0007669"/>
    <property type="project" value="InterPro"/>
</dbReference>